<dbReference type="InterPro" id="IPR027417">
    <property type="entry name" value="P-loop_NTPase"/>
</dbReference>
<dbReference type="AlphaFoldDB" id="A0A1H5NFK8"/>
<evidence type="ECO:0000256" key="8">
    <source>
        <dbReference type="ARBA" id="ARBA00023163"/>
    </source>
</evidence>
<evidence type="ECO:0000256" key="3">
    <source>
        <dbReference type="ARBA" id="ARBA00022801"/>
    </source>
</evidence>
<evidence type="ECO:0000256" key="12">
    <source>
        <dbReference type="SAM" id="MobiDB-lite"/>
    </source>
</evidence>
<evidence type="ECO:0000256" key="11">
    <source>
        <dbReference type="PROSITE-ProRule" id="PRU01203"/>
    </source>
</evidence>
<dbReference type="SMART" id="SM00959">
    <property type="entry name" value="Rho_N"/>
    <property type="match status" value="1"/>
</dbReference>
<dbReference type="HAMAP" id="MF_01884">
    <property type="entry name" value="Rho"/>
    <property type="match status" value="1"/>
</dbReference>
<dbReference type="CDD" id="cd01128">
    <property type="entry name" value="rho_factor_C"/>
    <property type="match status" value="1"/>
</dbReference>
<keyword evidence="7 9" id="KW-0805">Transcription regulation</keyword>
<dbReference type="SUPFAM" id="SSF52540">
    <property type="entry name" value="P-loop containing nucleoside triphosphate hydrolases"/>
    <property type="match status" value="1"/>
</dbReference>
<dbReference type="PROSITE" id="PS51856">
    <property type="entry name" value="RHO_RNA_BD"/>
    <property type="match status" value="1"/>
</dbReference>
<protein>
    <recommendedName>
        <fullName evidence="9 10">Transcription termination factor Rho</fullName>
        <ecNumber evidence="9 10">3.6.4.-</ecNumber>
    </recommendedName>
    <alternativeName>
        <fullName evidence="9">ATP-dependent helicase Rho</fullName>
    </alternativeName>
</protein>
<feature type="domain" description="Rho RNA-BD" evidence="13">
    <location>
        <begin position="194"/>
        <end position="269"/>
    </location>
</feature>
<evidence type="ECO:0000256" key="6">
    <source>
        <dbReference type="ARBA" id="ARBA00022884"/>
    </source>
</evidence>
<evidence type="ECO:0000313" key="14">
    <source>
        <dbReference type="EMBL" id="SEF00335.1"/>
    </source>
</evidence>
<organism evidence="14 15">
    <name type="scientific">Salinimicrobium catena</name>
    <dbReference type="NCBI Taxonomy" id="390640"/>
    <lineage>
        <taxon>Bacteria</taxon>
        <taxon>Pseudomonadati</taxon>
        <taxon>Bacteroidota</taxon>
        <taxon>Flavobacteriia</taxon>
        <taxon>Flavobacteriales</taxon>
        <taxon>Flavobacteriaceae</taxon>
        <taxon>Salinimicrobium</taxon>
    </lineage>
</organism>
<feature type="binding site" evidence="9">
    <location>
        <begin position="324"/>
        <end position="329"/>
    </location>
    <ligand>
        <name>ATP</name>
        <dbReference type="ChEBI" id="CHEBI:30616"/>
    </ligand>
</feature>
<keyword evidence="15" id="KW-1185">Reference proteome</keyword>
<dbReference type="SUPFAM" id="SSF50249">
    <property type="entry name" value="Nucleic acid-binding proteins"/>
    <property type="match status" value="1"/>
</dbReference>
<dbReference type="InterPro" id="IPR000194">
    <property type="entry name" value="ATPase_F1/V1/A1_a/bsu_nucl-bd"/>
</dbReference>
<comment type="function">
    <text evidence="9">Facilitates transcription termination by a mechanism that involves Rho binding to the nascent RNA, activation of Rho's RNA-dependent ATPase activity, and release of the mRNA from the DNA template.</text>
</comment>
<evidence type="ECO:0000259" key="13">
    <source>
        <dbReference type="PROSITE" id="PS51856"/>
    </source>
</evidence>
<dbReference type="InterPro" id="IPR004665">
    <property type="entry name" value="Term_rho"/>
</dbReference>
<evidence type="ECO:0000256" key="5">
    <source>
        <dbReference type="ARBA" id="ARBA00022840"/>
    </source>
</evidence>
<sequence>MFEISELKAKKLPELQEIAKTLRVPKYRTQKKLDLVYQILDYQAANPKKVQEALTDDEQSQPAQEEQSTAKKQRKPRIKKNTEAETKEDTSDKSDKKERSASKDQGKQHSPRQKETSGKGKDQSRREDSKKPAQTKDNRGQQKDTRKDNRQKDQRQQKDSGNRDSGNRDSGNRDNGNRDNRNRYKEPDYEFDAIIESEGVLDIMQDGYGFLRSSDYMYLSSPDDIYVSQSQIRLFGLKTGDTVLGQVRPPKEGEKYFPLIKINKINGLDPQVVRDRVSFEHLTPLFPQEKFNVAERQSTVSTRIIDLFSPIGKGQRGMIVAQPKTGKTMLLKDIANAIAANHPEVYQIILLIDERPEEVTDMQRNVKGEVVASTFDKEAHEHVRVANIVLEKAKRMVECGHDVVILLDSITRLARAYNTVQPASGKVLSGGVDANALHKPKRFFGAARNIENGGSLSIIATALTETGSKMDEVIFEEFKGTGNMELQLDRKIANRRIFPAIDLTSSSTRRDDILLEENVLQRMWVMRKYLADMNPVEAMEFINDRIKQTRNNEEFLLSMNG</sequence>
<dbReference type="EMBL" id="FNUG01000004">
    <property type="protein sequence ID" value="SEF00335.1"/>
    <property type="molecule type" value="Genomic_DNA"/>
</dbReference>
<dbReference type="SMART" id="SM00357">
    <property type="entry name" value="CSP"/>
    <property type="match status" value="1"/>
</dbReference>
<dbReference type="Gene3D" id="3.40.50.300">
    <property type="entry name" value="P-loop containing nucleotide triphosphate hydrolases"/>
    <property type="match status" value="1"/>
</dbReference>
<reference evidence="14 15" key="1">
    <citation type="submission" date="2016-10" db="EMBL/GenBank/DDBJ databases">
        <authorList>
            <person name="de Groot N.N."/>
        </authorList>
    </citation>
    <scope>NUCLEOTIDE SEQUENCE [LARGE SCALE GENOMIC DNA]</scope>
    <source>
        <strain evidence="14 15">DSM 23553</strain>
    </source>
</reference>
<evidence type="ECO:0000256" key="1">
    <source>
        <dbReference type="ARBA" id="ARBA00022472"/>
    </source>
</evidence>
<comment type="subunit">
    <text evidence="9">Homohexamer. The homohexamer assembles into an open ring structure.</text>
</comment>
<dbReference type="Proteomes" id="UP000199448">
    <property type="component" value="Unassembled WGS sequence"/>
</dbReference>
<dbReference type="GO" id="GO:0008186">
    <property type="term" value="F:ATP-dependent activity, acting on RNA"/>
    <property type="evidence" value="ECO:0007669"/>
    <property type="project" value="UniProtKB-UniRule"/>
</dbReference>
<dbReference type="NCBIfam" id="NF006886">
    <property type="entry name" value="PRK09376.1"/>
    <property type="match status" value="1"/>
</dbReference>
<dbReference type="InterPro" id="IPR011129">
    <property type="entry name" value="CSD"/>
</dbReference>
<dbReference type="PANTHER" id="PTHR46425:SF1">
    <property type="entry name" value="TRANSCRIPTION TERMINATION FACTOR RHO"/>
    <property type="match status" value="1"/>
</dbReference>
<feature type="binding site" evidence="9">
    <location>
        <begin position="312"/>
        <end position="317"/>
    </location>
    <ligand>
        <name>ATP</name>
        <dbReference type="ChEBI" id="CHEBI:30616"/>
    </ligand>
</feature>
<dbReference type="Pfam" id="PF07498">
    <property type="entry name" value="Rho_N"/>
    <property type="match status" value="1"/>
</dbReference>
<dbReference type="InterPro" id="IPR011113">
    <property type="entry name" value="Rho_RNA-bd"/>
</dbReference>
<dbReference type="Pfam" id="PF07497">
    <property type="entry name" value="Rho_RNA_bind"/>
    <property type="match status" value="1"/>
</dbReference>
<feature type="region of interest" description="Disordered" evidence="12">
    <location>
        <begin position="48"/>
        <end position="185"/>
    </location>
</feature>
<dbReference type="SUPFAM" id="SSF68912">
    <property type="entry name" value="Rho N-terminal domain-like"/>
    <property type="match status" value="1"/>
</dbReference>
<accession>A0A1H5NFK8</accession>
<comment type="similarity">
    <text evidence="9 11">Belongs to the Rho family.</text>
</comment>
<dbReference type="SMART" id="SM00382">
    <property type="entry name" value="AAA"/>
    <property type="match status" value="1"/>
</dbReference>
<dbReference type="GO" id="GO:0003723">
    <property type="term" value="F:RNA binding"/>
    <property type="evidence" value="ECO:0007669"/>
    <property type="project" value="UniProtKB-UniRule"/>
</dbReference>
<dbReference type="Gene3D" id="1.10.720.10">
    <property type="match status" value="1"/>
</dbReference>
<dbReference type="CDD" id="cd04459">
    <property type="entry name" value="Rho_CSD"/>
    <property type="match status" value="1"/>
</dbReference>
<dbReference type="InterPro" id="IPR036269">
    <property type="entry name" value="Rho_N_sf"/>
</dbReference>
<feature type="binding site" evidence="9">
    <location>
        <position position="355"/>
    </location>
    <ligand>
        <name>ATP</name>
        <dbReference type="ChEBI" id="CHEBI:30616"/>
    </ligand>
</feature>
<comment type="caution">
    <text evidence="9">Lacks conserved residue(s) required for the propagation of feature annotation.</text>
</comment>
<dbReference type="EC" id="3.6.4.-" evidence="9 10"/>
<keyword evidence="1 9" id="KW-0806">Transcription termination</keyword>
<dbReference type="RefSeq" id="WP_093113419.1">
    <property type="nucleotide sequence ID" value="NZ_FNGG01000004.1"/>
</dbReference>
<dbReference type="InterPro" id="IPR041703">
    <property type="entry name" value="Rho_factor_ATP-bd"/>
</dbReference>
<gene>
    <name evidence="9" type="primary">rho</name>
    <name evidence="14" type="ORF">SAMN04488034_104142</name>
</gene>
<dbReference type="InterPro" id="IPR003593">
    <property type="entry name" value="AAA+_ATPase"/>
</dbReference>
<dbReference type="InterPro" id="IPR012340">
    <property type="entry name" value="NA-bd_OB-fold"/>
</dbReference>
<dbReference type="Gene3D" id="2.40.50.140">
    <property type="entry name" value="Nucleic acid-binding proteins"/>
    <property type="match status" value="1"/>
</dbReference>
<dbReference type="GO" id="GO:0005524">
    <property type="term" value="F:ATP binding"/>
    <property type="evidence" value="ECO:0007669"/>
    <property type="project" value="UniProtKB-UniRule"/>
</dbReference>
<keyword evidence="4 9" id="KW-0347">Helicase</keyword>
<evidence type="ECO:0000256" key="2">
    <source>
        <dbReference type="ARBA" id="ARBA00022741"/>
    </source>
</evidence>
<dbReference type="GO" id="GO:0005829">
    <property type="term" value="C:cytosol"/>
    <property type="evidence" value="ECO:0007669"/>
    <property type="project" value="UniProtKB-ARBA"/>
</dbReference>
<dbReference type="PANTHER" id="PTHR46425">
    <property type="entry name" value="TRANSCRIPTION TERMINATION FACTOR RHO"/>
    <property type="match status" value="1"/>
</dbReference>
<dbReference type="InterPro" id="IPR011112">
    <property type="entry name" value="Rho-like_N"/>
</dbReference>
<proteinExistence type="inferred from homology"/>
<keyword evidence="3 9" id="KW-0378">Hydrolase</keyword>
<evidence type="ECO:0000256" key="9">
    <source>
        <dbReference type="HAMAP-Rule" id="MF_01884"/>
    </source>
</evidence>
<dbReference type="GO" id="GO:0004386">
    <property type="term" value="F:helicase activity"/>
    <property type="evidence" value="ECO:0007669"/>
    <property type="project" value="UniProtKB-UniRule"/>
</dbReference>
<evidence type="ECO:0000256" key="10">
    <source>
        <dbReference type="NCBIfam" id="TIGR00767"/>
    </source>
</evidence>
<evidence type="ECO:0000256" key="4">
    <source>
        <dbReference type="ARBA" id="ARBA00022806"/>
    </source>
</evidence>
<dbReference type="GO" id="GO:0016787">
    <property type="term" value="F:hydrolase activity"/>
    <property type="evidence" value="ECO:0007669"/>
    <property type="project" value="UniProtKB-KW"/>
</dbReference>
<keyword evidence="2 9" id="KW-0547">Nucleotide-binding</keyword>
<dbReference type="STRING" id="390640.SAMN04488034_104142"/>
<evidence type="ECO:0000313" key="15">
    <source>
        <dbReference type="Proteomes" id="UP000199448"/>
    </source>
</evidence>
<feature type="compositionally biased region" description="Basic and acidic residues" evidence="12">
    <location>
        <begin position="80"/>
        <end position="185"/>
    </location>
</feature>
<keyword evidence="5 9" id="KW-0067">ATP-binding</keyword>
<dbReference type="NCBIfam" id="TIGR00767">
    <property type="entry name" value="rho"/>
    <property type="match status" value="1"/>
</dbReference>
<dbReference type="Pfam" id="PF00006">
    <property type="entry name" value="ATP-synt_ab"/>
    <property type="match status" value="1"/>
</dbReference>
<evidence type="ECO:0000256" key="7">
    <source>
        <dbReference type="ARBA" id="ARBA00023015"/>
    </source>
</evidence>
<name>A0A1H5NFK8_9FLAO</name>
<keyword evidence="6 9" id="KW-0694">RNA-binding</keyword>
<dbReference type="OrthoDB" id="9805197at2"/>
<dbReference type="GO" id="GO:0006353">
    <property type="term" value="P:DNA-templated transcription termination"/>
    <property type="evidence" value="ECO:0007669"/>
    <property type="project" value="UniProtKB-UniRule"/>
</dbReference>
<keyword evidence="8 9" id="KW-0804">Transcription</keyword>